<organism evidence="3">
    <name type="scientific">Vibrio coralliilyticus</name>
    <dbReference type="NCBI Taxonomy" id="190893"/>
    <lineage>
        <taxon>Bacteria</taxon>
        <taxon>Pseudomonadati</taxon>
        <taxon>Pseudomonadota</taxon>
        <taxon>Gammaproteobacteria</taxon>
        <taxon>Vibrionales</taxon>
        <taxon>Vibrionaceae</taxon>
        <taxon>Vibrio</taxon>
    </lineage>
</organism>
<keyword evidence="3" id="KW-0503">Monooxygenase</keyword>
<evidence type="ECO:0000313" key="3">
    <source>
        <dbReference type="EMBL" id="KJY78097.1"/>
    </source>
</evidence>
<reference evidence="3" key="2">
    <citation type="journal article" date="2015" name="BMC Genomics">
        <title>Genome mining reveals unlocked bioactive potential of marine Gram-negative bacteria.</title>
        <authorList>
            <person name="Machado H."/>
            <person name="Sonnenschein E.C."/>
            <person name="Melchiorsen J."/>
            <person name="Gram L."/>
        </authorList>
    </citation>
    <scope>NUCLEOTIDE SEQUENCE</scope>
    <source>
        <strain evidence="3">S2052</strain>
    </source>
</reference>
<dbReference type="PROSITE" id="PS51725">
    <property type="entry name" value="ABM"/>
    <property type="match status" value="1"/>
</dbReference>
<keyword evidence="4" id="KW-1185">Reference proteome</keyword>
<dbReference type="EMBL" id="JXXR01000001">
    <property type="protein sequence ID" value="KJY78097.1"/>
    <property type="molecule type" value="Genomic_DNA"/>
</dbReference>
<dbReference type="InterPro" id="IPR011008">
    <property type="entry name" value="Dimeric_a/b-barrel"/>
</dbReference>
<gene>
    <name evidence="2" type="ORF">IX92_10240</name>
    <name evidence="3" type="ORF">TW71_03470</name>
</gene>
<dbReference type="STRING" id="190893.BA953_14135"/>
<dbReference type="EMBL" id="CP009617">
    <property type="protein sequence ID" value="AIW19413.1"/>
    <property type="molecule type" value="Genomic_DNA"/>
</dbReference>
<dbReference type="GO" id="GO:0004497">
    <property type="term" value="F:monooxygenase activity"/>
    <property type="evidence" value="ECO:0007669"/>
    <property type="project" value="UniProtKB-KW"/>
</dbReference>
<dbReference type="PANTHER" id="PTHR33336">
    <property type="entry name" value="QUINOL MONOOXYGENASE YGIN-RELATED"/>
    <property type="match status" value="1"/>
</dbReference>
<proteinExistence type="predicted"/>
<dbReference type="PANTHER" id="PTHR33336:SF15">
    <property type="entry name" value="ABM DOMAIN-CONTAINING PROTEIN"/>
    <property type="match status" value="1"/>
</dbReference>
<sequence length="94" mass="10754">MINLTATFHAKAGQESVLQSLLIAMLEPTRNEPGCLRYDLLKDSSNSAIFMFQEQFTDKQAFDEHCQQAHFLNLLDSLEGLLEQEPTITFYDQL</sequence>
<dbReference type="RefSeq" id="WP_038156077.1">
    <property type="nucleotide sequence ID" value="NZ_CP009264.1"/>
</dbReference>
<dbReference type="Proteomes" id="UP000030081">
    <property type="component" value="Chromosome 1"/>
</dbReference>
<dbReference type="SUPFAM" id="SSF54909">
    <property type="entry name" value="Dimeric alpha+beta barrel"/>
    <property type="match status" value="1"/>
</dbReference>
<protein>
    <submittedName>
        <fullName evidence="3">Antibiotic biosynthesis monooxygenase</fullName>
    </submittedName>
</protein>
<accession>A0A097QIJ3</accession>
<dbReference type="KEGG" id="vct:JV59_28225"/>
<dbReference type="OrthoDB" id="9812192at2"/>
<name>A0A097QIJ3_9VIBR</name>
<dbReference type="GeneID" id="93941499"/>
<evidence type="ECO:0000259" key="1">
    <source>
        <dbReference type="PROSITE" id="PS51725"/>
    </source>
</evidence>
<dbReference type="KEGG" id="vcy:IX92_10240"/>
<dbReference type="InterPro" id="IPR050744">
    <property type="entry name" value="AI-2_Isomerase_LsrG"/>
</dbReference>
<dbReference type="Gene3D" id="3.30.70.100">
    <property type="match status" value="1"/>
</dbReference>
<evidence type="ECO:0000313" key="2">
    <source>
        <dbReference type="EMBL" id="AIW19413.1"/>
    </source>
</evidence>
<keyword evidence="3" id="KW-0560">Oxidoreductase</keyword>
<reference evidence="2 4" key="1">
    <citation type="submission" date="2014-10" db="EMBL/GenBank/DDBJ databases">
        <title>The Complete Genome Sequence for the Shellfish Pathogen Vibrio coralliilyticus RE98 Isolated from a Shellfish Hatchery.</title>
        <authorList>
            <person name="Richards G.P."/>
            <person name="Bono J.L."/>
            <person name="Watson M.A."/>
            <person name="Needleman D.S."/>
        </authorList>
    </citation>
    <scope>NUCLEOTIDE SEQUENCE [LARGE SCALE GENOMIC DNA]</scope>
    <source>
        <strain evidence="2 4">RE98</strain>
    </source>
</reference>
<dbReference type="AlphaFoldDB" id="A0A097QIJ3"/>
<feature type="domain" description="ABM" evidence="1">
    <location>
        <begin position="2"/>
        <end position="90"/>
    </location>
</feature>
<dbReference type="InterPro" id="IPR007138">
    <property type="entry name" value="ABM_dom"/>
</dbReference>
<dbReference type="Pfam" id="PF03992">
    <property type="entry name" value="ABM"/>
    <property type="match status" value="1"/>
</dbReference>
<evidence type="ECO:0000313" key="4">
    <source>
        <dbReference type="Proteomes" id="UP000030081"/>
    </source>
</evidence>